<dbReference type="InterPro" id="IPR027417">
    <property type="entry name" value="P-loop_NTPase"/>
</dbReference>
<dbReference type="HOGENOM" id="CLU_434070_0_0_11"/>
<dbReference type="Proteomes" id="UP000007809">
    <property type="component" value="Plasmid pPSED03"/>
</dbReference>
<feature type="transmembrane region" description="Helical" evidence="2">
    <location>
        <begin position="12"/>
        <end position="32"/>
    </location>
</feature>
<feature type="transmembrane region" description="Helical" evidence="2">
    <location>
        <begin position="71"/>
        <end position="89"/>
    </location>
</feature>
<feature type="region of interest" description="Disordered" evidence="1">
    <location>
        <begin position="534"/>
        <end position="573"/>
    </location>
</feature>
<keyword evidence="4" id="KW-1185">Reference proteome</keyword>
<feature type="compositionally biased region" description="Polar residues" evidence="1">
    <location>
        <begin position="557"/>
        <end position="569"/>
    </location>
</feature>
<evidence type="ECO:0000313" key="4">
    <source>
        <dbReference type="Proteomes" id="UP000007809"/>
    </source>
</evidence>
<geneLocation type="plasmid" evidence="3 4">
    <name>pPSED03</name>
</geneLocation>
<keyword evidence="3" id="KW-0132">Cell division</keyword>
<keyword evidence="2" id="KW-1133">Transmembrane helix</keyword>
<proteinExistence type="predicted"/>
<dbReference type="AlphaFoldDB" id="F2L7A6"/>
<dbReference type="KEGG" id="pdx:Psed_7022"/>
<dbReference type="Gene3D" id="3.40.50.300">
    <property type="entry name" value="P-loop containing nucleotide triphosphate hydrolases"/>
    <property type="match status" value="1"/>
</dbReference>
<accession>F2L7A6</accession>
<evidence type="ECO:0000256" key="2">
    <source>
        <dbReference type="SAM" id="Phobius"/>
    </source>
</evidence>
<protein>
    <submittedName>
        <fullName evidence="3">Cell division protein FtsK/SpoIIIE</fullName>
    </submittedName>
</protein>
<feature type="transmembrane region" description="Helical" evidence="2">
    <location>
        <begin position="95"/>
        <end position="115"/>
    </location>
</feature>
<sequence>MFIPRAGTSFRTVIIAGVLVSAVVNYTIQWFLGFPIGPRKTNASFFHAGTELRKDATRATRWSYLPCWKRGVIRTIGTAIVAMFVWLYAAHRTAFTWTAWLSIVVALVAIVVLASRTAHGWQHRRTYVEPLSRALAPTLGIETPRNPASWITVPRSAVAPVPLITVPDKVREAAPMQLAARVWARRPEHIIPARLRREPDTAIRVQLPDGFTGSSDAQSTVTRIVSSKLGIPELNASFGMIGKPIATFTKKARPPEIAKWNDHQALVRAASESAPLIGVAANRKAVAVDLDAESPHILISSSTGGGKSVMARAIICQGLHNGGIALVLDVKRVSHAWARGLPNVRYCANVADIHNALLWVRGEVERRYTLIDDGADIDGNVGHIDLGPRVFILAEEQNATITRLNEYWRETRESSDPKQSPAVAALNEVLFMGRACQTHVITIGQLMTARASGGPEARENYATRILARYSVNAWRMLVPECWPPPRSSRHSGRVQVVLAGKATETQVIFTTPGEAREYATSGIVTEFPALGGAPVAPPPLAPPVVSDEAAADDRSPGETTTSRGSQGQNGAAPGVTLSEAAEAAVPLSLKALRSARDRDSEFPKPIGKRGRAWVYSPESLARWERNRSTPGKQWAKDVSTPPKDVIDLSVERVKRKVDHA</sequence>
<dbReference type="SUPFAM" id="SSF52540">
    <property type="entry name" value="P-loop containing nucleoside triphosphate hydrolases"/>
    <property type="match status" value="1"/>
</dbReference>
<evidence type="ECO:0000256" key="1">
    <source>
        <dbReference type="SAM" id="MobiDB-lite"/>
    </source>
</evidence>
<keyword evidence="2" id="KW-0812">Transmembrane</keyword>
<dbReference type="EMBL" id="CP002598">
    <property type="protein sequence ID" value="AEA29079.1"/>
    <property type="molecule type" value="Genomic_DNA"/>
</dbReference>
<keyword evidence="2" id="KW-0472">Membrane</keyword>
<dbReference type="GO" id="GO:0051301">
    <property type="term" value="P:cell division"/>
    <property type="evidence" value="ECO:0007669"/>
    <property type="project" value="UniProtKB-KW"/>
</dbReference>
<keyword evidence="3" id="KW-0131">Cell cycle</keyword>
<reference evidence="3 4" key="1">
    <citation type="journal article" date="2011" name="J. Bacteriol.">
        <title>Genome sequence of the 1,4-dioxane-degrading Pseudonocardia dioxanivorans strain CB1190.</title>
        <authorList>
            <person name="Sales C.M."/>
            <person name="Mahendra S."/>
            <person name="Grostern A."/>
            <person name="Parales R.E."/>
            <person name="Goodwin L.A."/>
            <person name="Woyke T."/>
            <person name="Nolan M."/>
            <person name="Lapidus A."/>
            <person name="Chertkov O."/>
            <person name="Ovchinnikova G."/>
            <person name="Sczyrba A."/>
            <person name="Alvarez-Cohen L."/>
        </authorList>
    </citation>
    <scope>NUCLEOTIDE SEQUENCE [LARGE SCALE GENOMIC DNA]</scope>
    <source>
        <strain evidence="4">ATCC 55486 / DSM 44775 / JCM 13855 / CB1190</strain>
    </source>
</reference>
<gene>
    <name evidence="3" type="ordered locus">Psed_7022</name>
</gene>
<organism evidence="3 4">
    <name type="scientific">Pseudonocardia dioxanivorans (strain ATCC 55486 / DSM 44775 / JCM 13855 / CB1190)</name>
    <dbReference type="NCBI Taxonomy" id="675635"/>
    <lineage>
        <taxon>Bacteria</taxon>
        <taxon>Bacillati</taxon>
        <taxon>Actinomycetota</taxon>
        <taxon>Actinomycetes</taxon>
        <taxon>Pseudonocardiales</taxon>
        <taxon>Pseudonocardiaceae</taxon>
        <taxon>Pseudonocardia</taxon>
    </lineage>
</organism>
<keyword evidence="3" id="KW-0614">Plasmid</keyword>
<evidence type="ECO:0000313" key="3">
    <source>
        <dbReference type="EMBL" id="AEA29079.1"/>
    </source>
</evidence>
<name>F2L7A6_PSEUX</name>